<dbReference type="EC" id="2.3.1.-" evidence="3"/>
<dbReference type="RefSeq" id="WP_156739273.1">
    <property type="nucleotide sequence ID" value="NZ_CACRYJ010000011.1"/>
</dbReference>
<sequence>MTLWQWFDRGLSMPSGDGRGQRFVEWWGLRQARRHRNFSAPDDVRIHPEARVNPRGGELTLGHRCTVAPGAVLQGNIRFGDDCSVQAYSVLVGYGSAADRTGLIHIGDRVRIAPHVMIIAANHRFAPGRPIHGQGLEPAPVVIEDDVWLAGRVSVMAGVTIGRGSVIGAGSVVTHDIPADSVAVGVPARVLRSRSDVGPKA</sequence>
<comment type="caution">
    <text evidence="3">The sequence shown here is derived from an EMBL/GenBank/DDBJ whole genome shotgun (WGS) entry which is preliminary data.</text>
</comment>
<dbReference type="InterPro" id="IPR051159">
    <property type="entry name" value="Hexapeptide_acetyltransf"/>
</dbReference>
<evidence type="ECO:0000256" key="2">
    <source>
        <dbReference type="ARBA" id="ARBA00022737"/>
    </source>
</evidence>
<dbReference type="CDD" id="cd04647">
    <property type="entry name" value="LbH_MAT_like"/>
    <property type="match status" value="1"/>
</dbReference>
<dbReference type="Gene3D" id="2.160.10.10">
    <property type="entry name" value="Hexapeptide repeat proteins"/>
    <property type="match status" value="1"/>
</dbReference>
<keyword evidence="2" id="KW-0677">Repeat</keyword>
<evidence type="ECO:0000313" key="3">
    <source>
        <dbReference type="EMBL" id="VZO35481.1"/>
    </source>
</evidence>
<proteinExistence type="predicted"/>
<dbReference type="InterPro" id="IPR018357">
    <property type="entry name" value="Hexapep_transf_CS"/>
</dbReference>
<reference evidence="3 4" key="1">
    <citation type="submission" date="2019-11" db="EMBL/GenBank/DDBJ databases">
        <authorList>
            <person name="Criscuolo A."/>
        </authorList>
    </citation>
    <scope>NUCLEOTIDE SEQUENCE [LARGE SCALE GENOMIC DNA]</scope>
    <source>
        <strain evidence="3">CIP111667</strain>
    </source>
</reference>
<keyword evidence="4" id="KW-1185">Reference proteome</keyword>
<dbReference type="InterPro" id="IPR001451">
    <property type="entry name" value="Hexapep"/>
</dbReference>
<dbReference type="EMBL" id="CACRYJ010000011">
    <property type="protein sequence ID" value="VZO35481.1"/>
    <property type="molecule type" value="Genomic_DNA"/>
</dbReference>
<dbReference type="InterPro" id="IPR011004">
    <property type="entry name" value="Trimer_LpxA-like_sf"/>
</dbReference>
<keyword evidence="1 3" id="KW-0808">Transferase</keyword>
<dbReference type="PANTHER" id="PTHR23416:SF78">
    <property type="entry name" value="LIPOPOLYSACCHARIDE BIOSYNTHESIS O-ACETYL TRANSFERASE WBBJ-RELATED"/>
    <property type="match status" value="1"/>
</dbReference>
<keyword evidence="3" id="KW-0012">Acyltransferase</keyword>
<protein>
    <submittedName>
        <fullName evidence="3">Acetyltransferase</fullName>
        <ecNumber evidence="3">2.3.1.-</ecNumber>
    </submittedName>
</protein>
<organism evidence="3 4">
    <name type="scientific">Occultella aeris</name>
    <dbReference type="NCBI Taxonomy" id="2761496"/>
    <lineage>
        <taxon>Bacteria</taxon>
        <taxon>Bacillati</taxon>
        <taxon>Actinomycetota</taxon>
        <taxon>Actinomycetes</taxon>
        <taxon>Micrococcales</taxon>
        <taxon>Ruaniaceae</taxon>
        <taxon>Occultella</taxon>
    </lineage>
</organism>
<accession>A0A7M4DEY8</accession>
<dbReference type="AlphaFoldDB" id="A0A7M4DEY8"/>
<dbReference type="Proteomes" id="UP000419743">
    <property type="component" value="Unassembled WGS sequence"/>
</dbReference>
<dbReference type="Pfam" id="PF00132">
    <property type="entry name" value="Hexapep"/>
    <property type="match status" value="1"/>
</dbReference>
<evidence type="ECO:0000313" key="4">
    <source>
        <dbReference type="Proteomes" id="UP000419743"/>
    </source>
</evidence>
<gene>
    <name evidence="3" type="ORF">HALOF300_00679</name>
</gene>
<name>A0A7M4DEY8_9MICO</name>
<dbReference type="PROSITE" id="PS00101">
    <property type="entry name" value="HEXAPEP_TRANSFERASES"/>
    <property type="match status" value="1"/>
</dbReference>
<dbReference type="GO" id="GO:0016746">
    <property type="term" value="F:acyltransferase activity"/>
    <property type="evidence" value="ECO:0007669"/>
    <property type="project" value="UniProtKB-KW"/>
</dbReference>
<dbReference type="SUPFAM" id="SSF51161">
    <property type="entry name" value="Trimeric LpxA-like enzymes"/>
    <property type="match status" value="1"/>
</dbReference>
<dbReference type="PANTHER" id="PTHR23416">
    <property type="entry name" value="SIALIC ACID SYNTHASE-RELATED"/>
    <property type="match status" value="1"/>
</dbReference>
<evidence type="ECO:0000256" key="1">
    <source>
        <dbReference type="ARBA" id="ARBA00022679"/>
    </source>
</evidence>